<comment type="caution">
    <text evidence="1">The sequence shown here is derived from an EMBL/GenBank/DDBJ whole genome shotgun (WGS) entry which is preliminary data.</text>
</comment>
<evidence type="ECO:0008006" key="3">
    <source>
        <dbReference type="Google" id="ProtNLM"/>
    </source>
</evidence>
<dbReference type="AlphaFoldDB" id="A0A4S1WBM1"/>
<evidence type="ECO:0000313" key="2">
    <source>
        <dbReference type="Proteomes" id="UP000309848"/>
    </source>
</evidence>
<dbReference type="Proteomes" id="UP000309848">
    <property type="component" value="Unassembled WGS sequence"/>
</dbReference>
<accession>A0A4S1WBM1</accession>
<name>A0A4S1WBM1_9SPHN</name>
<gene>
    <name evidence="1" type="ORF">E5A74_18130</name>
</gene>
<keyword evidence="2" id="KW-1185">Reference proteome</keyword>
<proteinExistence type="predicted"/>
<dbReference type="OrthoDB" id="6194699at2"/>
<dbReference type="EMBL" id="SRXU01000009">
    <property type="protein sequence ID" value="TGX38750.1"/>
    <property type="molecule type" value="Genomic_DNA"/>
</dbReference>
<reference evidence="1 2" key="1">
    <citation type="submission" date="2019-04" db="EMBL/GenBank/DDBJ databases">
        <title>Sphingomonas psychrotolerans sp. nov., isolated from soil in the Tianshan Mountains, Xinjiang, China.</title>
        <authorList>
            <person name="Luo Y."/>
            <person name="Sheng H."/>
        </authorList>
    </citation>
    <scope>NUCLEOTIDE SEQUENCE [LARGE SCALE GENOMIC DNA]</scope>
    <source>
        <strain evidence="1 2">KIS18-15</strain>
    </source>
</reference>
<sequence length="131" mass="14109">MSADDVRDLSGAWHGIFNYPHSAPPTDFEATINDSAGALVGSITEVDPITGETLTATLDGGRTGTRVHFTKYYEADDENFDTVFYEGQVAEDGLEIHGRWNIPGAWSGSFIMIRAKGAEATIEAGIAQTVR</sequence>
<protein>
    <recommendedName>
        <fullName evidence="3">DUF1579 domain-containing protein</fullName>
    </recommendedName>
</protein>
<organism evidence="1 2">
    <name type="scientific">Sphingomonas naasensis</name>
    <dbReference type="NCBI Taxonomy" id="1344951"/>
    <lineage>
        <taxon>Bacteria</taxon>
        <taxon>Pseudomonadati</taxon>
        <taxon>Pseudomonadota</taxon>
        <taxon>Alphaproteobacteria</taxon>
        <taxon>Sphingomonadales</taxon>
        <taxon>Sphingomonadaceae</taxon>
        <taxon>Sphingomonas</taxon>
    </lineage>
</organism>
<dbReference type="RefSeq" id="WP_135987044.1">
    <property type="nucleotide sequence ID" value="NZ_JAASQM010000003.1"/>
</dbReference>
<evidence type="ECO:0000313" key="1">
    <source>
        <dbReference type="EMBL" id="TGX38750.1"/>
    </source>
</evidence>